<dbReference type="PATRIC" id="fig|1288826.3.peg.3419"/>
<proteinExistence type="predicted"/>
<dbReference type="GO" id="GO:0016491">
    <property type="term" value="F:oxidoreductase activity"/>
    <property type="evidence" value="ECO:0007669"/>
    <property type="project" value="TreeGrafter"/>
</dbReference>
<dbReference type="STRING" id="1288826.MSNKSG1_17211"/>
<dbReference type="PANTHER" id="PTHR43544">
    <property type="entry name" value="SHORT-CHAIN DEHYDROGENASE/REDUCTASE"/>
    <property type="match status" value="1"/>
</dbReference>
<dbReference type="SUPFAM" id="SSF51735">
    <property type="entry name" value="NAD(P)-binding Rossmann-fold domains"/>
    <property type="match status" value="1"/>
</dbReference>
<dbReference type="OrthoDB" id="9785826at2"/>
<dbReference type="InterPro" id="IPR036291">
    <property type="entry name" value="NAD(P)-bd_dom_sf"/>
</dbReference>
<dbReference type="Pfam" id="PF00106">
    <property type="entry name" value="adh_short"/>
    <property type="match status" value="1"/>
</dbReference>
<dbReference type="InterPro" id="IPR002347">
    <property type="entry name" value="SDR_fam"/>
</dbReference>
<gene>
    <name evidence="1" type="ORF">MSNKSG1_17211</name>
</gene>
<reference evidence="1 2" key="1">
    <citation type="journal article" date="2013" name="Genome Announc.">
        <title>Genome Sequence of Hydrothermal Arsenic-Respiring Bacterium Marinobacter santoriniensis NKSG1T.</title>
        <authorList>
            <person name="Handley K.M."/>
            <person name="Upton M."/>
            <person name="Beatson S.A."/>
            <person name="Hery M."/>
            <person name="Lloyd J.R."/>
        </authorList>
    </citation>
    <scope>NUCLEOTIDE SEQUENCE [LARGE SCALE GENOMIC DNA]</scope>
    <source>
        <strain evidence="1 2">NKSG1</strain>
    </source>
</reference>
<protein>
    <submittedName>
        <fullName evidence="1">Short-chain dehydrogenase/reductase SDR</fullName>
    </submittedName>
</protein>
<evidence type="ECO:0000313" key="2">
    <source>
        <dbReference type="Proteomes" id="UP000011960"/>
    </source>
</evidence>
<dbReference type="Proteomes" id="UP000011960">
    <property type="component" value="Unassembled WGS sequence"/>
</dbReference>
<dbReference type="GO" id="GO:0005737">
    <property type="term" value="C:cytoplasm"/>
    <property type="evidence" value="ECO:0007669"/>
    <property type="project" value="TreeGrafter"/>
</dbReference>
<dbReference type="RefSeq" id="WP_008940566.1">
    <property type="nucleotide sequence ID" value="NZ_APAT01000026.1"/>
</dbReference>
<evidence type="ECO:0000313" key="1">
    <source>
        <dbReference type="EMBL" id="EMP54146.1"/>
    </source>
</evidence>
<keyword evidence="2" id="KW-1185">Reference proteome</keyword>
<sequence>MKQVLIAGASGAIGSALASRVLEHHPEAHVIGLCRTPKAFESGDRCKSLYWDAETDSHADIAEKMADVVGDSGLDTVIYAAGLLHDHSLFPEKRLEDLNAEAMARAFMVNCIGFGTLMKGLMPHLRHRRFKRIIALSAKVGSIEDNGFGGWYAYRCSKAALNMLVRNLSVELPRRCKPVSCIALHPGTTLSPLSEPFQQTLSRLRVHSPDDTADNLWRVIDALTEEDNGYFYSWDGSRLPW</sequence>
<name>M7CKG0_9GAMM</name>
<organism evidence="1 2">
    <name type="scientific">Marinobacter santoriniensis NKSG1</name>
    <dbReference type="NCBI Taxonomy" id="1288826"/>
    <lineage>
        <taxon>Bacteria</taxon>
        <taxon>Pseudomonadati</taxon>
        <taxon>Pseudomonadota</taxon>
        <taxon>Gammaproteobacteria</taxon>
        <taxon>Pseudomonadales</taxon>
        <taxon>Marinobacteraceae</taxon>
        <taxon>Marinobacter</taxon>
    </lineage>
</organism>
<accession>M7CKG0</accession>
<dbReference type="AlphaFoldDB" id="M7CKG0"/>
<dbReference type="Gene3D" id="3.40.50.720">
    <property type="entry name" value="NAD(P)-binding Rossmann-like Domain"/>
    <property type="match status" value="1"/>
</dbReference>
<dbReference type="PANTHER" id="PTHR43544:SF12">
    <property type="entry name" value="NAD(P)-BINDING ROSSMANN-FOLD SUPERFAMILY PROTEIN"/>
    <property type="match status" value="1"/>
</dbReference>
<dbReference type="CDD" id="cd05325">
    <property type="entry name" value="carb_red_sniffer_like_SDR_c"/>
    <property type="match status" value="1"/>
</dbReference>
<dbReference type="PRINTS" id="PR00081">
    <property type="entry name" value="GDHRDH"/>
</dbReference>
<dbReference type="eggNOG" id="COG1028">
    <property type="taxonomic scope" value="Bacteria"/>
</dbReference>
<dbReference type="EMBL" id="APAT01000026">
    <property type="protein sequence ID" value="EMP54146.1"/>
    <property type="molecule type" value="Genomic_DNA"/>
</dbReference>
<dbReference type="InterPro" id="IPR051468">
    <property type="entry name" value="Fungal_SecMetab_SDRs"/>
</dbReference>
<comment type="caution">
    <text evidence="1">The sequence shown here is derived from an EMBL/GenBank/DDBJ whole genome shotgun (WGS) entry which is preliminary data.</text>
</comment>